<dbReference type="Proteomes" id="UP001250214">
    <property type="component" value="Unassembled WGS sequence"/>
</dbReference>
<accession>A0ABU2H7D4</accession>
<comment type="caution">
    <text evidence="1">The sequence shown here is derived from an EMBL/GenBank/DDBJ whole genome shotgun (WGS) entry which is preliminary data.</text>
</comment>
<sequence>MRYLFPSTGRWVRLVQPASVAATRALAENGLHLSNYCRRLDPAEAVINAGVQTAGGVLPLGFDSADRPVRPWMGCAVELCHDHGGQLPTGPRYTGGASDEGEHSAADTWRSTFRRMPYQCDVLAARSMMVETFETACTWDRLTQLRAAVTSAKAALHPVTPGLFADDGR</sequence>
<name>A0ABU2H7D4_9ACTN</name>
<dbReference type="Gene3D" id="3.40.462.40">
    <property type="entry name" value="FAD-linked oxidase, cap domain/gating helix"/>
    <property type="match status" value="1"/>
</dbReference>
<organism evidence="1 2">
    <name type="scientific">Lipingzhangella rawalii</name>
    <dbReference type="NCBI Taxonomy" id="2055835"/>
    <lineage>
        <taxon>Bacteria</taxon>
        <taxon>Bacillati</taxon>
        <taxon>Actinomycetota</taxon>
        <taxon>Actinomycetes</taxon>
        <taxon>Streptosporangiales</taxon>
        <taxon>Nocardiopsidaceae</taxon>
        <taxon>Lipingzhangella</taxon>
    </lineage>
</organism>
<keyword evidence="2" id="KW-1185">Reference proteome</keyword>
<protein>
    <submittedName>
        <fullName evidence="1">Uncharacterized protein</fullName>
    </submittedName>
</protein>
<proteinExistence type="predicted"/>
<dbReference type="EMBL" id="JAVLVT010000004">
    <property type="protein sequence ID" value="MDS1270710.1"/>
    <property type="molecule type" value="Genomic_DNA"/>
</dbReference>
<gene>
    <name evidence="1" type="ORF">RIF23_10405</name>
</gene>
<evidence type="ECO:0000313" key="2">
    <source>
        <dbReference type="Proteomes" id="UP001250214"/>
    </source>
</evidence>
<reference evidence="2" key="1">
    <citation type="submission" date="2023-07" db="EMBL/GenBank/DDBJ databases">
        <title>Novel species in the genus Lipingzhangella isolated from Sambhar Salt Lake.</title>
        <authorList>
            <person name="Jiya N."/>
            <person name="Kajale S."/>
            <person name="Sharma A."/>
        </authorList>
    </citation>
    <scope>NUCLEOTIDE SEQUENCE [LARGE SCALE GENOMIC DNA]</scope>
    <source>
        <strain evidence="2">LS1_29</strain>
    </source>
</reference>
<dbReference type="RefSeq" id="WP_310912261.1">
    <property type="nucleotide sequence ID" value="NZ_JAVLVT010000004.1"/>
</dbReference>
<evidence type="ECO:0000313" key="1">
    <source>
        <dbReference type="EMBL" id="MDS1270710.1"/>
    </source>
</evidence>